<keyword evidence="5" id="KW-0288">FMN</keyword>
<evidence type="ECO:0000256" key="6">
    <source>
        <dbReference type="ARBA" id="ARBA00022679"/>
    </source>
</evidence>
<keyword evidence="8" id="KW-0547">Nucleotide-binding</keyword>
<evidence type="ECO:0000256" key="4">
    <source>
        <dbReference type="ARBA" id="ARBA00022630"/>
    </source>
</evidence>
<accession>A0A6M8HF74</accession>
<dbReference type="SMART" id="SM00091">
    <property type="entry name" value="PAS"/>
    <property type="match status" value="2"/>
</dbReference>
<dbReference type="SUPFAM" id="SSF55785">
    <property type="entry name" value="PYP-like sensor domain (PAS domain)"/>
    <property type="match status" value="2"/>
</dbReference>
<keyword evidence="10" id="KW-0067">ATP-binding</keyword>
<proteinExistence type="predicted"/>
<keyword evidence="6" id="KW-0808">Transferase</keyword>
<reference evidence="14 15" key="1">
    <citation type="journal article" date="2014" name="World J. Microbiol. Biotechnol.">
        <title>Biodiversity and physiological characteristics of Antarctic and Arctic lichens-associated bacteria.</title>
        <authorList>
            <person name="Lee Y.M."/>
            <person name="Kim E.H."/>
            <person name="Lee H.K."/>
            <person name="Hong S.G."/>
        </authorList>
    </citation>
    <scope>NUCLEOTIDE SEQUENCE [LARGE SCALE GENOMIC DNA]</scope>
    <source>
        <strain evidence="14 15">PAMC 26569</strain>
    </source>
</reference>
<dbReference type="PROSITE" id="PS50112">
    <property type="entry name" value="PAS"/>
    <property type="match status" value="1"/>
</dbReference>
<evidence type="ECO:0000256" key="11">
    <source>
        <dbReference type="ARBA" id="ARBA00023026"/>
    </source>
</evidence>
<dbReference type="RefSeq" id="WP_171836106.1">
    <property type="nucleotide sequence ID" value="NZ_CP053708.1"/>
</dbReference>
<keyword evidence="15" id="KW-1185">Reference proteome</keyword>
<dbReference type="InterPro" id="IPR000700">
    <property type="entry name" value="PAS-assoc_C"/>
</dbReference>
<feature type="domain" description="PAS" evidence="12">
    <location>
        <begin position="1"/>
        <end position="57"/>
    </location>
</feature>
<organism evidence="14 15">
    <name type="scientific">Lichenicola cladoniae</name>
    <dbReference type="NCBI Taxonomy" id="1484109"/>
    <lineage>
        <taxon>Bacteria</taxon>
        <taxon>Pseudomonadati</taxon>
        <taxon>Pseudomonadota</taxon>
        <taxon>Alphaproteobacteria</taxon>
        <taxon>Acetobacterales</taxon>
        <taxon>Acetobacteraceae</taxon>
        <taxon>Lichenicola</taxon>
    </lineage>
</organism>
<feature type="domain" description="PAC" evidence="13">
    <location>
        <begin position="198"/>
        <end position="251"/>
    </location>
</feature>
<keyword evidence="3" id="KW-0597">Phosphoprotein</keyword>
<name>A0A6M8HF74_9PROT</name>
<evidence type="ECO:0000256" key="3">
    <source>
        <dbReference type="ARBA" id="ARBA00022553"/>
    </source>
</evidence>
<dbReference type="GO" id="GO:0004673">
    <property type="term" value="F:protein histidine kinase activity"/>
    <property type="evidence" value="ECO:0007669"/>
    <property type="project" value="UniProtKB-EC"/>
</dbReference>
<gene>
    <name evidence="14" type="ORF">HN018_01875</name>
</gene>
<dbReference type="Gene3D" id="3.30.565.10">
    <property type="entry name" value="Histidine kinase-like ATPase, C-terminal domain"/>
    <property type="match status" value="1"/>
</dbReference>
<dbReference type="GO" id="GO:0005524">
    <property type="term" value="F:ATP binding"/>
    <property type="evidence" value="ECO:0007669"/>
    <property type="project" value="UniProtKB-KW"/>
</dbReference>
<dbReference type="Gene3D" id="3.30.450.20">
    <property type="entry name" value="PAS domain"/>
    <property type="match status" value="2"/>
</dbReference>
<dbReference type="KEGG" id="lck:HN018_01875"/>
<protein>
    <recommendedName>
        <fullName evidence="2">histidine kinase</fullName>
        <ecNumber evidence="2">2.7.13.3</ecNumber>
    </recommendedName>
</protein>
<dbReference type="Pfam" id="PF13426">
    <property type="entry name" value="PAS_9"/>
    <property type="match status" value="1"/>
</dbReference>
<evidence type="ECO:0000256" key="2">
    <source>
        <dbReference type="ARBA" id="ARBA00012438"/>
    </source>
</evidence>
<dbReference type="NCBIfam" id="TIGR00229">
    <property type="entry name" value="sensory_box"/>
    <property type="match status" value="2"/>
</dbReference>
<evidence type="ECO:0000313" key="15">
    <source>
        <dbReference type="Proteomes" id="UP000500767"/>
    </source>
</evidence>
<dbReference type="PANTHER" id="PTHR41523">
    <property type="entry name" value="TWO-COMPONENT SYSTEM SENSOR PROTEIN"/>
    <property type="match status" value="1"/>
</dbReference>
<keyword evidence="7" id="KW-0677">Repeat</keyword>
<dbReference type="FunFam" id="3.30.450.20:FF:000099">
    <property type="entry name" value="Sensory box sensor histidine kinase"/>
    <property type="match status" value="1"/>
</dbReference>
<comment type="catalytic activity">
    <reaction evidence="1">
        <text>ATP + protein L-histidine = ADP + protein N-phospho-L-histidine.</text>
        <dbReference type="EC" id="2.7.13.3"/>
    </reaction>
</comment>
<dbReference type="Pfam" id="PF08447">
    <property type="entry name" value="PAS_3"/>
    <property type="match status" value="1"/>
</dbReference>
<dbReference type="PROSITE" id="PS50113">
    <property type="entry name" value="PAC"/>
    <property type="match status" value="1"/>
</dbReference>
<dbReference type="InterPro" id="IPR035965">
    <property type="entry name" value="PAS-like_dom_sf"/>
</dbReference>
<dbReference type="Proteomes" id="UP000500767">
    <property type="component" value="Chromosome"/>
</dbReference>
<sequence length="453" mass="49745">MRESFECVADSVTAFAIFTQDRAGIVTSWNMGAERLTGYRDAEILGRISNVIFTPEDNAAGIPEAERAQAMLDGRAEDERWHLRKNGSRFWGSGLLIPLAGPDAGFVKILRDLTERHVTAKRLRENEELFRVLATNVPQLVFRTRTTGDRTWGSPQWIEFTGLDLEHSLKFGWLSAIHPDDREATVAAWSAAQEGGDYSIEHRIRRAVDGAYRWHQTRARQIESGDAVAGEMVGTSTDIHDMRNLRERQEILLAELQHRTRNLLAVVRSIAGQTLRASASLQEFDAEFGERLAALGRVQGLLARTDHQALDLGTLVEAELAAHADGRRAADKVHIEGPPAVVSAGAAQALTLALHELATNAVKYGALGQPSGQLSVTWRTEGVDAKRIVLDWRESGVVMPAGEPRRKGYGSELIERALPYQLRAHTRLQFGPDGVHCHISVPVAATGTGAGLD</sequence>
<dbReference type="CDD" id="cd00130">
    <property type="entry name" value="PAS"/>
    <property type="match status" value="2"/>
</dbReference>
<evidence type="ECO:0000256" key="1">
    <source>
        <dbReference type="ARBA" id="ARBA00000085"/>
    </source>
</evidence>
<dbReference type="EMBL" id="CP053708">
    <property type="protein sequence ID" value="QKE88960.1"/>
    <property type="molecule type" value="Genomic_DNA"/>
</dbReference>
<keyword evidence="11" id="KW-0843">Virulence</keyword>
<dbReference type="Pfam" id="PF07536">
    <property type="entry name" value="HWE_HK"/>
    <property type="match status" value="1"/>
</dbReference>
<keyword evidence="9" id="KW-0418">Kinase</keyword>
<dbReference type="InterPro" id="IPR000014">
    <property type="entry name" value="PAS"/>
</dbReference>
<dbReference type="SMART" id="SM00911">
    <property type="entry name" value="HWE_HK"/>
    <property type="match status" value="1"/>
</dbReference>
<dbReference type="PANTHER" id="PTHR41523:SF8">
    <property type="entry name" value="ETHYLENE RESPONSE SENSOR PROTEIN"/>
    <property type="match status" value="1"/>
</dbReference>
<dbReference type="SUPFAM" id="SSF55874">
    <property type="entry name" value="ATPase domain of HSP90 chaperone/DNA topoisomerase II/histidine kinase"/>
    <property type="match status" value="1"/>
</dbReference>
<evidence type="ECO:0000256" key="5">
    <source>
        <dbReference type="ARBA" id="ARBA00022643"/>
    </source>
</evidence>
<evidence type="ECO:0000259" key="12">
    <source>
        <dbReference type="PROSITE" id="PS50112"/>
    </source>
</evidence>
<dbReference type="AlphaFoldDB" id="A0A6M8HF74"/>
<evidence type="ECO:0000313" key="14">
    <source>
        <dbReference type="EMBL" id="QKE88960.1"/>
    </source>
</evidence>
<evidence type="ECO:0000259" key="13">
    <source>
        <dbReference type="PROSITE" id="PS50113"/>
    </source>
</evidence>
<evidence type="ECO:0000256" key="10">
    <source>
        <dbReference type="ARBA" id="ARBA00022840"/>
    </source>
</evidence>
<evidence type="ECO:0000256" key="9">
    <source>
        <dbReference type="ARBA" id="ARBA00022777"/>
    </source>
</evidence>
<dbReference type="InterPro" id="IPR011102">
    <property type="entry name" value="Sig_transdc_His_kinase_HWE"/>
</dbReference>
<dbReference type="EC" id="2.7.13.3" evidence="2"/>
<evidence type="ECO:0000256" key="7">
    <source>
        <dbReference type="ARBA" id="ARBA00022737"/>
    </source>
</evidence>
<dbReference type="InterPro" id="IPR036890">
    <property type="entry name" value="HATPase_C_sf"/>
</dbReference>
<dbReference type="InterPro" id="IPR013655">
    <property type="entry name" value="PAS_fold_3"/>
</dbReference>
<keyword evidence="4" id="KW-0285">Flavoprotein</keyword>
<evidence type="ECO:0000256" key="8">
    <source>
        <dbReference type="ARBA" id="ARBA00022741"/>
    </source>
</evidence>